<dbReference type="EMBL" id="CP001965">
    <property type="protein sequence ID" value="ADE10464.1"/>
    <property type="molecule type" value="Genomic_DNA"/>
</dbReference>
<protein>
    <submittedName>
        <fullName evidence="1">Uncharacterized protein</fullName>
    </submittedName>
</protein>
<dbReference type="eggNOG" id="ENOG502ZTY5">
    <property type="taxonomic scope" value="Bacteria"/>
</dbReference>
<dbReference type="AlphaFoldDB" id="D5CUC9"/>
<dbReference type="KEGG" id="slt:Slit_0222"/>
<proteinExistence type="predicted"/>
<evidence type="ECO:0000313" key="1">
    <source>
        <dbReference type="EMBL" id="ADE10464.1"/>
    </source>
</evidence>
<accession>D5CUC9</accession>
<dbReference type="Proteomes" id="UP000001625">
    <property type="component" value="Chromosome"/>
</dbReference>
<dbReference type="STRING" id="580332.Slit_0222"/>
<gene>
    <name evidence="1" type="ordered locus">Slit_0222</name>
</gene>
<sequence length="166" mass="17973">MAHGDDARRAVRAAYVFDQLALEAAAAKEGVPYATVRNWKRAGKDMGDDWDKARAAQMIAGGGIEDVVRQTLGIVVQQVQATVQAIQDADDMSPATKVDMLASLADAYNKLMAASRKMMPETDKLAVATDVVKRLAEFTRTKHPKHASALIEVLEPFADELAKAYG</sequence>
<dbReference type="RefSeq" id="WP_013028363.1">
    <property type="nucleotide sequence ID" value="NC_013959.1"/>
</dbReference>
<dbReference type="OrthoDB" id="5676847at2"/>
<evidence type="ECO:0000313" key="2">
    <source>
        <dbReference type="Proteomes" id="UP000001625"/>
    </source>
</evidence>
<dbReference type="InterPro" id="IPR014926">
    <property type="entry name" value="Phage_D3112_Orf24"/>
</dbReference>
<dbReference type="Pfam" id="PF08822">
    <property type="entry name" value="DUF1804"/>
    <property type="match status" value="1"/>
</dbReference>
<name>D5CUC9_SIDLE</name>
<reference evidence="1 2" key="1">
    <citation type="submission" date="2010-03" db="EMBL/GenBank/DDBJ databases">
        <title>Complete sequence of Sideroxydans lithotrophicus ES-1.</title>
        <authorList>
            <consortium name="US DOE Joint Genome Institute"/>
            <person name="Lucas S."/>
            <person name="Copeland A."/>
            <person name="Lapidus A."/>
            <person name="Cheng J.-F."/>
            <person name="Bruce D."/>
            <person name="Goodwin L."/>
            <person name="Pitluck S."/>
            <person name="Munk A.C."/>
            <person name="Detter J.C."/>
            <person name="Han C."/>
            <person name="Tapia R."/>
            <person name="Larimer F."/>
            <person name="Land M."/>
            <person name="Hauser L."/>
            <person name="Kyrpides N."/>
            <person name="Ivanova N."/>
            <person name="Emerson D."/>
            <person name="Woyke T."/>
        </authorList>
    </citation>
    <scope>NUCLEOTIDE SEQUENCE [LARGE SCALE GENOMIC DNA]</scope>
    <source>
        <strain evidence="1 2">ES-1</strain>
    </source>
</reference>
<dbReference type="HOGENOM" id="CLU_1601569_0_0_4"/>
<keyword evidence="2" id="KW-1185">Reference proteome</keyword>
<organism evidence="1 2">
    <name type="scientific">Sideroxydans lithotrophicus (strain ES-1)</name>
    <dbReference type="NCBI Taxonomy" id="580332"/>
    <lineage>
        <taxon>Bacteria</taxon>
        <taxon>Pseudomonadati</taxon>
        <taxon>Pseudomonadota</taxon>
        <taxon>Betaproteobacteria</taxon>
        <taxon>Nitrosomonadales</taxon>
        <taxon>Gallionellaceae</taxon>
        <taxon>Sideroxydans</taxon>
    </lineage>
</organism>